<dbReference type="InterPro" id="IPR051548">
    <property type="entry name" value="Grx-like_ET"/>
</dbReference>
<feature type="domain" description="Glutaredoxin" evidence="1">
    <location>
        <begin position="69"/>
        <end position="125"/>
    </location>
</feature>
<organism evidence="2 3">
    <name type="scientific">Streptomyces roseirectus</name>
    <dbReference type="NCBI Taxonomy" id="2768066"/>
    <lineage>
        <taxon>Bacteria</taxon>
        <taxon>Bacillati</taxon>
        <taxon>Actinomycetota</taxon>
        <taxon>Actinomycetes</taxon>
        <taxon>Kitasatosporales</taxon>
        <taxon>Streptomycetaceae</taxon>
        <taxon>Streptomyces</taxon>
    </lineage>
</organism>
<dbReference type="Gene3D" id="3.40.30.10">
    <property type="entry name" value="Glutaredoxin"/>
    <property type="match status" value="1"/>
</dbReference>
<evidence type="ECO:0000313" key="3">
    <source>
        <dbReference type="Proteomes" id="UP000516052"/>
    </source>
</evidence>
<protein>
    <recommendedName>
        <fullName evidence="1">Glutaredoxin domain-containing protein</fullName>
    </recommendedName>
</protein>
<evidence type="ECO:0000313" key="2">
    <source>
        <dbReference type="EMBL" id="QNP70957.1"/>
    </source>
</evidence>
<dbReference type="EMBL" id="CP060828">
    <property type="protein sequence ID" value="QNP70957.1"/>
    <property type="molecule type" value="Genomic_DNA"/>
</dbReference>
<gene>
    <name evidence="2" type="ORF">IAG44_16960</name>
</gene>
<evidence type="ECO:0000259" key="1">
    <source>
        <dbReference type="Pfam" id="PF00462"/>
    </source>
</evidence>
<dbReference type="AlphaFoldDB" id="A0A7H0IDU1"/>
<dbReference type="InterPro" id="IPR002109">
    <property type="entry name" value="Glutaredoxin"/>
</dbReference>
<dbReference type="PROSITE" id="PS51354">
    <property type="entry name" value="GLUTAREDOXIN_2"/>
    <property type="match status" value="1"/>
</dbReference>
<reference evidence="2 3" key="1">
    <citation type="submission" date="2020-08" db="EMBL/GenBank/DDBJ databases">
        <title>A novel species.</title>
        <authorList>
            <person name="Gao J."/>
        </authorList>
    </citation>
    <scope>NUCLEOTIDE SEQUENCE [LARGE SCALE GENOMIC DNA]</scope>
    <source>
        <strain evidence="2 3">CRXT-G-22</strain>
    </source>
</reference>
<name>A0A7H0IDU1_9ACTN</name>
<dbReference type="Pfam" id="PF00462">
    <property type="entry name" value="Glutaredoxin"/>
    <property type="match status" value="1"/>
</dbReference>
<dbReference type="KEGG" id="sroi:IAG44_16960"/>
<dbReference type="GO" id="GO:0009055">
    <property type="term" value="F:electron transfer activity"/>
    <property type="evidence" value="ECO:0007669"/>
    <property type="project" value="TreeGrafter"/>
</dbReference>
<dbReference type="Proteomes" id="UP000516052">
    <property type="component" value="Chromosome"/>
</dbReference>
<sequence>MPRAWLLPTLLALCGATATTTLLARSQTVAAVATALLFTTLTALNSPLIFPTSLTEAEAEAAPGNRPIVYWRPGCKYCARLRLRLGREARHLHWVNIWTDPEAAATVRAANNGNETVPTVFIAGQPYINPEPAWLKGQLADRRAG</sequence>
<dbReference type="PANTHER" id="PTHR34386">
    <property type="entry name" value="GLUTAREDOXIN"/>
    <property type="match status" value="1"/>
</dbReference>
<keyword evidence="3" id="KW-1185">Reference proteome</keyword>
<dbReference type="SUPFAM" id="SSF52833">
    <property type="entry name" value="Thioredoxin-like"/>
    <property type="match status" value="1"/>
</dbReference>
<dbReference type="InterPro" id="IPR036249">
    <property type="entry name" value="Thioredoxin-like_sf"/>
</dbReference>
<dbReference type="PANTHER" id="PTHR34386:SF1">
    <property type="entry name" value="GLUTAREDOXIN-LIKE PROTEIN NRDH"/>
    <property type="match status" value="1"/>
</dbReference>
<accession>A0A7H0IDU1</accession>
<dbReference type="GO" id="GO:0045454">
    <property type="term" value="P:cell redox homeostasis"/>
    <property type="evidence" value="ECO:0007669"/>
    <property type="project" value="TreeGrafter"/>
</dbReference>
<proteinExistence type="predicted"/>
<dbReference type="RefSeq" id="WP_187747937.1">
    <property type="nucleotide sequence ID" value="NZ_CP060828.1"/>
</dbReference>